<keyword evidence="3" id="KW-1185">Reference proteome</keyword>
<dbReference type="RefSeq" id="WP_338226960.1">
    <property type="nucleotide sequence ID" value="NZ_BTPE01000001.1"/>
</dbReference>
<sequence length="111" mass="12921">MSFLANENFPWPSILFLRENEIEVVSIAEKFQGVSDQEVMNIAIKQNLTILTHDSDYGELIFRQGLKPDSGVIFFRLNEFEPEDPGKIILDLIKREFSFFSDRLPLLIKTR</sequence>
<dbReference type="Pfam" id="PF18480">
    <property type="entry name" value="DUF5615"/>
    <property type="match status" value="1"/>
</dbReference>
<organism evidence="2 3">
    <name type="scientific">Algoriphagus taiwanensis</name>
    <dbReference type="NCBI Taxonomy" id="1445656"/>
    <lineage>
        <taxon>Bacteria</taxon>
        <taxon>Pseudomonadati</taxon>
        <taxon>Bacteroidota</taxon>
        <taxon>Cytophagia</taxon>
        <taxon>Cytophagales</taxon>
        <taxon>Cyclobacteriaceae</taxon>
        <taxon>Algoriphagus</taxon>
    </lineage>
</organism>
<dbReference type="EMBL" id="BTPE01000001">
    <property type="protein sequence ID" value="GMQ32149.1"/>
    <property type="molecule type" value="Genomic_DNA"/>
</dbReference>
<evidence type="ECO:0000313" key="2">
    <source>
        <dbReference type="EMBL" id="GMQ32149.1"/>
    </source>
</evidence>
<evidence type="ECO:0000313" key="3">
    <source>
        <dbReference type="Proteomes" id="UP001307705"/>
    </source>
</evidence>
<dbReference type="InterPro" id="IPR041049">
    <property type="entry name" value="DUF5615"/>
</dbReference>
<feature type="domain" description="DUF5615" evidence="1">
    <location>
        <begin position="1"/>
        <end position="95"/>
    </location>
</feature>
<name>A0ABQ6PW06_9BACT</name>
<protein>
    <recommendedName>
        <fullName evidence="1">DUF5615 domain-containing protein</fullName>
    </recommendedName>
</protein>
<proteinExistence type="predicted"/>
<comment type="caution">
    <text evidence="2">The sequence shown here is derived from an EMBL/GenBank/DDBJ whole genome shotgun (WGS) entry which is preliminary data.</text>
</comment>
<evidence type="ECO:0000259" key="1">
    <source>
        <dbReference type="Pfam" id="PF18480"/>
    </source>
</evidence>
<reference evidence="2 3" key="1">
    <citation type="submission" date="2023-08" db="EMBL/GenBank/DDBJ databases">
        <title>Draft genome sequence of Algoriphagus taiwanensis.</title>
        <authorList>
            <person name="Takatani N."/>
            <person name="Hosokawa M."/>
            <person name="Sawabe T."/>
        </authorList>
    </citation>
    <scope>NUCLEOTIDE SEQUENCE [LARGE SCALE GENOMIC DNA]</scope>
    <source>
        <strain evidence="2 3">JCM 19755</strain>
    </source>
</reference>
<dbReference type="Proteomes" id="UP001307705">
    <property type="component" value="Unassembled WGS sequence"/>
</dbReference>
<gene>
    <name evidence="2" type="ORF">Ataiwa_04210</name>
</gene>
<accession>A0ABQ6PW06</accession>